<keyword evidence="4" id="KW-1185">Reference proteome</keyword>
<name>A0ABM7UKM3_9LEPT</name>
<accession>A0ABM7UKM3</accession>
<dbReference type="Gene3D" id="1.20.1270.390">
    <property type="match status" value="1"/>
</dbReference>
<evidence type="ECO:0000313" key="4">
    <source>
        <dbReference type="Proteomes" id="UP000245263"/>
    </source>
</evidence>
<dbReference type="PANTHER" id="PTHR34700:SF4">
    <property type="entry name" value="PHAGE-LIKE ELEMENT PBSX PROTEIN XKDP"/>
    <property type="match status" value="1"/>
</dbReference>
<dbReference type="EMBL" id="AP025028">
    <property type="protein sequence ID" value="BDA79457.1"/>
    <property type="molecule type" value="Genomic_DNA"/>
</dbReference>
<dbReference type="InterPro" id="IPR018392">
    <property type="entry name" value="LysM"/>
</dbReference>
<sequence length="483" mass="52746">MVQKEKTIVFLLAVLFSLTGFINCGQELPLKELQLAKEQVSRAENLQAESYAPEEFAEAKRSLNEANEFASQEKASDSKKNADYAISKAYDALEKTLPKLVAKTREEAVSLIDAADEANAAEYSPEEFKKANTLKEEGDAKLASADSSLASYLREEKDEASKETKRTLALNEYEASYNLFKDAKQAGTDAKVVALEKSDVLRQSAEEIESNLDKASKYTNGTNPAVEEEKARVASALEDIDAGKLKSADEKIKTSKAASSALLAGVVKDHAKARNSQARDVVEDANSRFSELNSDSLIKSSQSKDAYGSAQENLGAANESLRASSTLLEQEKYEDSIGQSEESIRLAEISIDQVANLKSPKTNLADKGKDRGTNVKVDGESDNGTKTTDSTPPTSDAEGDETGAGSKIISLGKGWKQYTVEKRVPADCLWRIAKNKEVYNDSKLWPRIFQANKGKIRNKDLIFPKQKINIPPKEGKVGKPPKK</sequence>
<protein>
    <submittedName>
        <fullName evidence="3">Peptidoglycan-binding protein LysM</fullName>
    </submittedName>
</protein>
<evidence type="ECO:0000259" key="2">
    <source>
        <dbReference type="PROSITE" id="PS51782"/>
    </source>
</evidence>
<evidence type="ECO:0000313" key="3">
    <source>
        <dbReference type="EMBL" id="BDA79457.1"/>
    </source>
</evidence>
<dbReference type="RefSeq" id="WP_109019567.1">
    <property type="nucleotide sequence ID" value="NZ_AP025028.1"/>
</dbReference>
<gene>
    <name evidence="3" type="primary">lipL71</name>
    <name evidence="3" type="ORF">LPTSP3_g23870</name>
</gene>
<feature type="domain" description="LysM" evidence="2">
    <location>
        <begin position="416"/>
        <end position="470"/>
    </location>
</feature>
<dbReference type="InterPro" id="IPR036779">
    <property type="entry name" value="LysM_dom_sf"/>
</dbReference>
<organism evidence="3 4">
    <name type="scientific">Leptospira kobayashii</name>
    <dbReference type="NCBI Taxonomy" id="1917830"/>
    <lineage>
        <taxon>Bacteria</taxon>
        <taxon>Pseudomonadati</taxon>
        <taxon>Spirochaetota</taxon>
        <taxon>Spirochaetia</taxon>
        <taxon>Leptospirales</taxon>
        <taxon>Leptospiraceae</taxon>
        <taxon>Leptospira</taxon>
    </lineage>
</organism>
<feature type="compositionally biased region" description="Basic and acidic residues" evidence="1">
    <location>
        <begin position="364"/>
        <end position="379"/>
    </location>
</feature>
<dbReference type="Proteomes" id="UP000245263">
    <property type="component" value="Chromosome 1"/>
</dbReference>
<feature type="compositionally biased region" description="Low complexity" evidence="1">
    <location>
        <begin position="387"/>
        <end position="396"/>
    </location>
</feature>
<dbReference type="PROSITE" id="PS51782">
    <property type="entry name" value="LYSM"/>
    <property type="match status" value="1"/>
</dbReference>
<dbReference type="Gene3D" id="3.10.350.10">
    <property type="entry name" value="LysM domain"/>
    <property type="match status" value="1"/>
</dbReference>
<reference evidence="3 4" key="1">
    <citation type="submission" date="2021-08" db="EMBL/GenBank/DDBJ databases">
        <title>Complete genome sequence of Leptospira kobayashii strain E30.</title>
        <authorList>
            <person name="Nakao R."/>
            <person name="Nakamura S."/>
            <person name="Masuzawa T."/>
            <person name="Koizumi N."/>
        </authorList>
    </citation>
    <scope>NUCLEOTIDE SEQUENCE [LARGE SCALE GENOMIC DNA]</scope>
    <source>
        <strain evidence="3 4">E30</strain>
    </source>
</reference>
<evidence type="ECO:0000256" key="1">
    <source>
        <dbReference type="SAM" id="MobiDB-lite"/>
    </source>
</evidence>
<feature type="region of interest" description="Disordered" evidence="1">
    <location>
        <begin position="361"/>
        <end position="405"/>
    </location>
</feature>
<dbReference type="InterPro" id="IPR052196">
    <property type="entry name" value="Bact_Kbp"/>
</dbReference>
<proteinExistence type="predicted"/>
<dbReference type="PANTHER" id="PTHR34700">
    <property type="entry name" value="POTASSIUM BINDING PROTEIN KBP"/>
    <property type="match status" value="1"/>
</dbReference>